<sequence>MFLFHPTIAQTIVSHQAKISWRDPDDRWMDRATRVRKKGGVRALIRLW</sequence>
<evidence type="ECO:0000313" key="1">
    <source>
        <dbReference type="EMBL" id="SDX95842.1"/>
    </source>
</evidence>
<name>A0A1H3FXN8_9PROT</name>
<evidence type="ECO:0000313" key="2">
    <source>
        <dbReference type="Proteomes" id="UP000198640"/>
    </source>
</evidence>
<dbReference type="Proteomes" id="UP000198640">
    <property type="component" value="Unassembled WGS sequence"/>
</dbReference>
<dbReference type="AlphaFoldDB" id="A0A1H3FXN8"/>
<gene>
    <name evidence="1" type="ORF">SAMN05421881_101352</name>
</gene>
<dbReference type="EMBL" id="FNOY01000013">
    <property type="protein sequence ID" value="SDX95842.1"/>
    <property type="molecule type" value="Genomic_DNA"/>
</dbReference>
<organism evidence="1 2">
    <name type="scientific">Nitrosomonas halophila</name>
    <dbReference type="NCBI Taxonomy" id="44576"/>
    <lineage>
        <taxon>Bacteria</taxon>
        <taxon>Pseudomonadati</taxon>
        <taxon>Pseudomonadota</taxon>
        <taxon>Betaproteobacteria</taxon>
        <taxon>Nitrosomonadales</taxon>
        <taxon>Nitrosomonadaceae</taxon>
        <taxon>Nitrosomonas</taxon>
    </lineage>
</organism>
<proteinExistence type="predicted"/>
<keyword evidence="2" id="KW-1185">Reference proteome</keyword>
<accession>A0A1H3FXN8</accession>
<protein>
    <submittedName>
        <fullName evidence="1">Uncharacterized protein</fullName>
    </submittedName>
</protein>
<reference evidence="1 2" key="1">
    <citation type="submission" date="2016-10" db="EMBL/GenBank/DDBJ databases">
        <authorList>
            <person name="de Groot N.N."/>
        </authorList>
    </citation>
    <scope>NUCLEOTIDE SEQUENCE [LARGE SCALE GENOMIC DNA]</scope>
    <source>
        <strain evidence="1 2">Nm1</strain>
    </source>
</reference>